<proteinExistence type="inferred from homology"/>
<dbReference type="Pfam" id="PF03795">
    <property type="entry name" value="YCII"/>
    <property type="match status" value="1"/>
</dbReference>
<dbReference type="Gene3D" id="3.30.70.1060">
    <property type="entry name" value="Dimeric alpha+beta barrel"/>
    <property type="match status" value="1"/>
</dbReference>
<dbReference type="PANTHER" id="PTHR35174">
    <property type="entry name" value="BLL7171 PROTEIN-RELATED"/>
    <property type="match status" value="1"/>
</dbReference>
<protein>
    <recommendedName>
        <fullName evidence="2">YCII-related domain-containing protein</fullName>
    </recommendedName>
</protein>
<dbReference type="EMBL" id="CADCWN010000161">
    <property type="protein sequence ID" value="CAA9571520.1"/>
    <property type="molecule type" value="Genomic_DNA"/>
</dbReference>
<feature type="domain" description="YCII-related" evidence="2">
    <location>
        <begin position="15"/>
        <end position="110"/>
    </location>
</feature>
<gene>
    <name evidence="3" type="ORF">AVDCRST_MAG18-2026</name>
</gene>
<evidence type="ECO:0000259" key="2">
    <source>
        <dbReference type="Pfam" id="PF03795"/>
    </source>
</evidence>
<accession>A0A6J4VAE7</accession>
<dbReference type="InterPro" id="IPR005545">
    <property type="entry name" value="YCII"/>
</dbReference>
<reference evidence="3" key="1">
    <citation type="submission" date="2020-02" db="EMBL/GenBank/DDBJ databases">
        <authorList>
            <person name="Meier V. D."/>
        </authorList>
    </citation>
    <scope>NUCLEOTIDE SEQUENCE</scope>
    <source>
        <strain evidence="3">AVDCRST_MAG18</strain>
    </source>
</reference>
<comment type="similarity">
    <text evidence="1">Belongs to the YciI family.</text>
</comment>
<dbReference type="InterPro" id="IPR011008">
    <property type="entry name" value="Dimeric_a/b-barrel"/>
</dbReference>
<evidence type="ECO:0000256" key="1">
    <source>
        <dbReference type="ARBA" id="ARBA00007689"/>
    </source>
</evidence>
<dbReference type="SUPFAM" id="SSF54909">
    <property type="entry name" value="Dimeric alpha+beta barrel"/>
    <property type="match status" value="1"/>
</dbReference>
<name>A0A6J4VAE7_9BACT</name>
<organism evidence="3">
    <name type="scientific">uncultured Thermomicrobiales bacterium</name>
    <dbReference type="NCBI Taxonomy" id="1645740"/>
    <lineage>
        <taxon>Bacteria</taxon>
        <taxon>Pseudomonadati</taxon>
        <taxon>Thermomicrobiota</taxon>
        <taxon>Thermomicrobia</taxon>
        <taxon>Thermomicrobiales</taxon>
        <taxon>environmental samples</taxon>
    </lineage>
</organism>
<dbReference type="AlphaFoldDB" id="A0A6J4VAE7"/>
<evidence type="ECO:0000313" key="3">
    <source>
        <dbReference type="EMBL" id="CAA9571520.1"/>
    </source>
</evidence>
<sequence length="114" mass="12432">MAQFLLLIRGGDDAWGSFTPEQMEIEMGRYFTWTDELRSAGRLLASEQLHPGGQVIRERGGDLLVDGPFAETKENIGGFYLISAADATEAAEIAKGCPVLRHGGCVDLRAILHQ</sequence>
<dbReference type="PANTHER" id="PTHR35174:SF3">
    <property type="entry name" value="BLL7171 PROTEIN"/>
    <property type="match status" value="1"/>
</dbReference>